<dbReference type="GO" id="GO:0097546">
    <property type="term" value="C:ciliary base"/>
    <property type="evidence" value="ECO:0007669"/>
    <property type="project" value="TreeGrafter"/>
</dbReference>
<dbReference type="PANTHER" id="PTHR44117:SF1">
    <property type="entry name" value="INTRAFLAGELLAR TRANSPORT PROTEIN 88 HOMOLOG"/>
    <property type="match status" value="1"/>
</dbReference>
<name>A0A7R8WK01_9CRUS</name>
<feature type="compositionally biased region" description="Basic and acidic residues" evidence="1">
    <location>
        <begin position="821"/>
        <end position="833"/>
    </location>
</feature>
<dbReference type="PROSITE" id="PS50005">
    <property type="entry name" value="TPR"/>
    <property type="match status" value="2"/>
</dbReference>
<dbReference type="Gene3D" id="1.25.40.10">
    <property type="entry name" value="Tetratricopeptide repeat domain"/>
    <property type="match status" value="3"/>
</dbReference>
<evidence type="ECO:0000313" key="2">
    <source>
        <dbReference type="EMBL" id="CAD7230062.1"/>
    </source>
</evidence>
<dbReference type="FunFam" id="1.25.40.10:FF:000468">
    <property type="entry name" value="Intraflagellar transport 88 homolog"/>
    <property type="match status" value="1"/>
</dbReference>
<gene>
    <name evidence="2" type="ORF">CTOB1V02_LOCUS7925</name>
</gene>
<evidence type="ECO:0000256" key="1">
    <source>
        <dbReference type="SAM" id="MobiDB-lite"/>
    </source>
</evidence>
<dbReference type="GO" id="GO:0042073">
    <property type="term" value="P:intraciliary transport"/>
    <property type="evidence" value="ECO:0007669"/>
    <property type="project" value="TreeGrafter"/>
</dbReference>
<accession>A0A7R8WK01</accession>
<dbReference type="EMBL" id="OB662435">
    <property type="protein sequence ID" value="CAD7230062.1"/>
    <property type="molecule type" value="Genomic_DNA"/>
</dbReference>
<dbReference type="InterPro" id="IPR011990">
    <property type="entry name" value="TPR-like_helical_dom_sf"/>
</dbReference>
<dbReference type="AlphaFoldDB" id="A0A7R8WK01"/>
<dbReference type="GO" id="GO:0036064">
    <property type="term" value="C:ciliary basal body"/>
    <property type="evidence" value="ECO:0007669"/>
    <property type="project" value="TreeGrafter"/>
</dbReference>
<dbReference type="GO" id="GO:0019894">
    <property type="term" value="F:kinesin binding"/>
    <property type="evidence" value="ECO:0007669"/>
    <property type="project" value="TreeGrafter"/>
</dbReference>
<feature type="compositionally biased region" description="Basic and acidic residues" evidence="1">
    <location>
        <begin position="719"/>
        <end position="731"/>
    </location>
</feature>
<dbReference type="Pfam" id="PF13424">
    <property type="entry name" value="TPR_12"/>
    <property type="match status" value="1"/>
</dbReference>
<dbReference type="PANTHER" id="PTHR44117">
    <property type="entry name" value="INTRAFLAGELLAR TRANSPORT PROTEIN 88 HOMOLOG"/>
    <property type="match status" value="1"/>
</dbReference>
<dbReference type="Pfam" id="PF13174">
    <property type="entry name" value="TPR_6"/>
    <property type="match status" value="1"/>
</dbReference>
<dbReference type="InterPro" id="IPR019734">
    <property type="entry name" value="TPR_rpt"/>
</dbReference>
<feature type="compositionally biased region" description="Acidic residues" evidence="1">
    <location>
        <begin position="834"/>
        <end position="848"/>
    </location>
</feature>
<feature type="compositionally biased region" description="Low complexity" evidence="1">
    <location>
        <begin position="732"/>
        <end position="755"/>
    </location>
</feature>
<dbReference type="SUPFAM" id="SSF48452">
    <property type="entry name" value="TPR-like"/>
    <property type="match status" value="3"/>
</dbReference>
<dbReference type="Pfam" id="PF13414">
    <property type="entry name" value="TPR_11"/>
    <property type="match status" value="1"/>
</dbReference>
<feature type="region of interest" description="Disordered" evidence="1">
    <location>
        <begin position="105"/>
        <end position="139"/>
    </location>
</feature>
<organism evidence="2">
    <name type="scientific">Cyprideis torosa</name>
    <dbReference type="NCBI Taxonomy" id="163714"/>
    <lineage>
        <taxon>Eukaryota</taxon>
        <taxon>Metazoa</taxon>
        <taxon>Ecdysozoa</taxon>
        <taxon>Arthropoda</taxon>
        <taxon>Crustacea</taxon>
        <taxon>Oligostraca</taxon>
        <taxon>Ostracoda</taxon>
        <taxon>Podocopa</taxon>
        <taxon>Podocopida</taxon>
        <taxon>Cytherocopina</taxon>
        <taxon>Cytheroidea</taxon>
        <taxon>Cytherideidae</taxon>
        <taxon>Cyprideis</taxon>
    </lineage>
</organism>
<dbReference type="GO" id="GO:0005814">
    <property type="term" value="C:centriole"/>
    <property type="evidence" value="ECO:0007669"/>
    <property type="project" value="TreeGrafter"/>
</dbReference>
<proteinExistence type="predicted"/>
<reference evidence="2" key="1">
    <citation type="submission" date="2020-11" db="EMBL/GenBank/DDBJ databases">
        <authorList>
            <person name="Tran Van P."/>
        </authorList>
    </citation>
    <scope>NUCLEOTIDE SEQUENCE</scope>
</reference>
<dbReference type="PROSITE" id="PS50293">
    <property type="entry name" value="TPR_REGION"/>
    <property type="match status" value="1"/>
</dbReference>
<dbReference type="GO" id="GO:0097730">
    <property type="term" value="C:non-motile cilium"/>
    <property type="evidence" value="ECO:0007669"/>
    <property type="project" value="TreeGrafter"/>
</dbReference>
<dbReference type="Pfam" id="PF13181">
    <property type="entry name" value="TPR_8"/>
    <property type="match status" value="1"/>
</dbReference>
<dbReference type="SMART" id="SM00028">
    <property type="entry name" value="TPR"/>
    <property type="match status" value="8"/>
</dbReference>
<dbReference type="GO" id="GO:1905515">
    <property type="term" value="P:non-motile cilium assembly"/>
    <property type="evidence" value="ECO:0007669"/>
    <property type="project" value="TreeGrafter"/>
</dbReference>
<sequence length="848" mass="93970">MDDDDIYSGFDGPVAINAADLTSDEGFQEAVRTSYGRRPPMTAGGQAGNVLSAARIGTSAGFRGTTAAGRSSYGRMGVSSLGRPVTGAADGEGIARPMTAVRGAGYTSAGQRGPSGQGGRTDSPIAPLLTGKGDDGPEEKIRGLEKKVALLIEEAAFATARGDVKTALDLAKEASSKERSLIRQREQAGLTEGHNLDLTFTVLLNLACQYTANEMYNEALSTYQVIIKNRLFQNAGRLKVNVGNIYYKLGQYNKALKYFRMALDQVPNTHKSMRISVMRNIGLLFVKMGQYNDACTSFEYIMSERADFKTGLDLVVCYFALGDKDKMKMGFQRLLEIPLDFEEDEKYNPSASDDHQSRLILEVIKNDSLRKIERQRRQQAEKCIMSAAKLISPVIEDSFTEGYSWCVESIKGSLHADLADELEINKAVMYLKQKEFGIAIDTLKAFEKRDSKVASTAATNLSFLYYVQGDLEQAEKYALLGHSVDSYNPGALVNMGNVSFSRGDIEKAKAQYIEALECDASCVEALHNLGLANKKLNRNEEALDAFYKLQAILKNHPQVLYQIGTLHEALGDLDMAIEWFVQVLSLVPSDPQVLQKLGELSDIQADRQTAHQYHFDSYKYFPSNLDVLDWLSSYYIEHRMPEQAVKYCERAALMQPDEVKWQLMVASCQRRSGNYQQALETYKHIHLRFPDNIDCLKFLVRLCNDLGLKEAQEYSMELRRAEKSRDVKEARASSSRAGSRYGSGRSQSRQASASSLQENLFNRLGRAKSPGVRSIGSDISAGSGRFVKVSLAEFDDSSGAYPTSQKDVDASYSDPIGPLTERPKTSSRPRKDDDDFGDEELGDDLLPV</sequence>
<protein>
    <submittedName>
        <fullName evidence="2">Uncharacterized protein</fullName>
    </submittedName>
</protein>
<feature type="region of interest" description="Disordered" evidence="1">
    <location>
        <begin position="797"/>
        <end position="848"/>
    </location>
</feature>
<dbReference type="OrthoDB" id="1926212at2759"/>
<feature type="region of interest" description="Disordered" evidence="1">
    <location>
        <begin position="719"/>
        <end position="756"/>
    </location>
</feature>